<evidence type="ECO:0000313" key="1">
    <source>
        <dbReference type="EMBL" id="CAD1547878.1"/>
    </source>
</evidence>
<protein>
    <submittedName>
        <fullName evidence="1">Uncharacterized protein</fullName>
    </submittedName>
</protein>
<reference evidence="1" key="1">
    <citation type="submission" date="2020-07" db="EMBL/GenBank/DDBJ databases">
        <authorList>
            <person name="Ferguson B K."/>
        </authorList>
    </citation>
    <scope>NUCLEOTIDE SEQUENCE</scope>
    <source>
        <strain evidence="1">L06</strain>
    </source>
</reference>
<proteinExistence type="predicted"/>
<dbReference type="AlphaFoldDB" id="A0A6V7JCB7"/>
<gene>
    <name evidence="1" type="ORF">BBRV_LOCUS44767</name>
</gene>
<sequence>MDDLDDFHQRVQSYLIKKDPEVGRLKFLSSRTTEENQRHIDELCTSFLKIFTSCRIPIADEASSTTPRCVEALKYLVLNTNFKSQEYITEDLLHGHLVDMCPPLSPYLLIEILCHLNYEKILAEFILLVPLDLCNEILEIFRRFLHLLDFKRGFPIILMLVKYSYLKVILCHDIGTQSMDFEVNVEGLILNYQEILTFFGDKKYTRLSEVTEIHRSERCGYILRDILILTRNCLEFSKKSSETELKMQELEKFEKFHPVTFGREALKKIPTDEFTRHMRSLDLELVAMLLKKVKEINCNIYLDWASLEADGNPSVSLQQSIGVECFKLIEFLKNSEGQEHLLECLQHLAVDPKSLNPCATMSIQKLVEELENDNKDCLKELLKQHQHWDTSVLKSLRKKVDLFDKQDFFDILEYLVTLMGKEGQEDHKQNVYNLVTKILMKQNLKDVYDVTLSFILKNDAENVLESSYTESMFENFILNNSDFKSAPKLRTILFFLMKNPAKFLTILLKISLGCEKYKNILVNPEDLTLLSPILNIREESGKLGVNCLLRIGFEDELNAKKFGNFVKTMLKHRILSPEELIYCLYIPWLENDKTPVDNIRMILSSLRQVVTMIDNLNAELLLEALAKCMTRLRNDKITAKYVTSELLTLAARVVHTVLADRDDWFKDAERRRWITRVEARLQPIDKFNFQKLFSQAEYFDVCDIFEDYFRNINSAIVRATSADENLTVQGLNRDEFTAEIIKHLMLAATELEFVRMALEMTTIHYDSFDCRNEVEGFHKVLELTLGAATYALHGTRDHFPFLIKALARFVKGIIVIDFVISKIPFLHAFLENFRKYRGILEGSEFERFYEEALVRMNNRPAGESTTEALAEAVACVSAFADKCLEVVGDRQGEDKRLGGKGEMYQEVITMSLNVEDGRQSCMMRRVRDLLLSNTDD</sequence>
<name>A0A6V7JCB7_9HYME</name>
<dbReference type="EMBL" id="CADCXW020000015">
    <property type="protein sequence ID" value="CAD1547878.1"/>
    <property type="molecule type" value="Genomic_DNA"/>
</dbReference>
<organism evidence="1">
    <name type="scientific">Bracon brevicornis</name>
    <dbReference type="NCBI Taxonomy" id="1563983"/>
    <lineage>
        <taxon>Eukaryota</taxon>
        <taxon>Metazoa</taxon>
        <taxon>Ecdysozoa</taxon>
        <taxon>Arthropoda</taxon>
        <taxon>Hexapoda</taxon>
        <taxon>Insecta</taxon>
        <taxon>Pterygota</taxon>
        <taxon>Neoptera</taxon>
        <taxon>Endopterygota</taxon>
        <taxon>Hymenoptera</taxon>
        <taxon>Apocrita</taxon>
        <taxon>Ichneumonoidea</taxon>
        <taxon>Braconidae</taxon>
        <taxon>Braconinae</taxon>
        <taxon>Bracon</taxon>
    </lineage>
</organism>
<accession>A0A6V7JCB7</accession>